<feature type="compositionally biased region" description="Polar residues" evidence="2">
    <location>
        <begin position="66"/>
        <end position="85"/>
    </location>
</feature>
<evidence type="ECO:0000256" key="2">
    <source>
        <dbReference type="SAM" id="MobiDB-lite"/>
    </source>
</evidence>
<reference evidence="3" key="1">
    <citation type="journal article" date="2019" name="Sci. Rep.">
        <title>Draft genome of Tanacetum cinerariifolium, the natural source of mosquito coil.</title>
        <authorList>
            <person name="Yamashiro T."/>
            <person name="Shiraishi A."/>
            <person name="Satake H."/>
            <person name="Nakayama K."/>
        </authorList>
    </citation>
    <scope>NUCLEOTIDE SEQUENCE</scope>
</reference>
<organism evidence="3">
    <name type="scientific">Tanacetum cinerariifolium</name>
    <name type="common">Dalmatian daisy</name>
    <name type="synonym">Chrysanthemum cinerariifolium</name>
    <dbReference type="NCBI Taxonomy" id="118510"/>
    <lineage>
        <taxon>Eukaryota</taxon>
        <taxon>Viridiplantae</taxon>
        <taxon>Streptophyta</taxon>
        <taxon>Embryophyta</taxon>
        <taxon>Tracheophyta</taxon>
        <taxon>Spermatophyta</taxon>
        <taxon>Magnoliopsida</taxon>
        <taxon>eudicotyledons</taxon>
        <taxon>Gunneridae</taxon>
        <taxon>Pentapetalae</taxon>
        <taxon>asterids</taxon>
        <taxon>campanulids</taxon>
        <taxon>Asterales</taxon>
        <taxon>Asteraceae</taxon>
        <taxon>Asteroideae</taxon>
        <taxon>Anthemideae</taxon>
        <taxon>Anthemidinae</taxon>
        <taxon>Tanacetum</taxon>
    </lineage>
</organism>
<evidence type="ECO:0000256" key="1">
    <source>
        <dbReference type="SAM" id="Coils"/>
    </source>
</evidence>
<name>A0A6L2KPP2_TANCI</name>
<gene>
    <name evidence="3" type="ORF">Tci_023471</name>
</gene>
<dbReference type="AlphaFoldDB" id="A0A6L2KPP2"/>
<keyword evidence="1" id="KW-0175">Coiled coil</keyword>
<accession>A0A6L2KPP2</accession>
<comment type="caution">
    <text evidence="3">The sequence shown here is derived from an EMBL/GenBank/DDBJ whole genome shotgun (WGS) entry which is preliminary data.</text>
</comment>
<proteinExistence type="predicted"/>
<dbReference type="EMBL" id="BKCJ010002876">
    <property type="protein sequence ID" value="GEU51493.1"/>
    <property type="molecule type" value="Genomic_DNA"/>
</dbReference>
<sequence>MKRRSSVKQIRRDLRFGDEGGIDCFSNEVIFEQVTLMIAKTTAWNEFSSTIASVPRHHGDTIAQTRSENVSNFSNDPPLSRVNTLRSREDRSKLKELMELCIKLSDRVLNLETTKTAQAKEIANVKKRVKRLERKRKSRSHGLKRLYKVGLSARVESSKKESLGKEDASKQGRKITDINVDEEPTLVDETTKEQRRLNAQDEIIFDVNADLYEVIEDITIVAIQETVSTAALINIVVTIDELTLAQALAELKSAKPRTDKVVIQEQELGTTTTTIAVTAASTRPKARSIVMQEPKPLKMKKKDQISCDEQKARRLQAEINEQDRLAKEEAKKELEANIAIIEQWHDVQAHIDVDYELAQRLQAKKEEQLTNAEKARLFMEFLEKIKKFFAAKRAEEKRDRPPTKAQQKSFMCTYLKIIDGWKIRALKNKSFAEIQELFDKAMKRVNMFVDMDTEVVESSSIDSLRK</sequence>
<evidence type="ECO:0000313" key="3">
    <source>
        <dbReference type="EMBL" id="GEU51493.1"/>
    </source>
</evidence>
<feature type="region of interest" description="Disordered" evidence="2">
    <location>
        <begin position="66"/>
        <end position="87"/>
    </location>
</feature>
<feature type="coiled-coil region" evidence="1">
    <location>
        <begin position="298"/>
        <end position="375"/>
    </location>
</feature>
<protein>
    <submittedName>
        <fullName evidence="3">Uncharacterized protein</fullName>
    </submittedName>
</protein>